<dbReference type="InterPro" id="IPR040448">
    <property type="entry name" value="PanZ_GNAT"/>
</dbReference>
<dbReference type="Gene3D" id="3.40.630.30">
    <property type="match status" value="1"/>
</dbReference>
<comment type="caution">
    <text evidence="2">The sequence shown here is derived from an EMBL/GenBank/DDBJ whole genome shotgun (WGS) entry which is preliminary data.</text>
</comment>
<proteinExistence type="predicted"/>
<dbReference type="Proteomes" id="UP001201273">
    <property type="component" value="Unassembled WGS sequence"/>
</dbReference>
<dbReference type="CDD" id="cd04301">
    <property type="entry name" value="NAT_SF"/>
    <property type="match status" value="1"/>
</dbReference>
<dbReference type="SUPFAM" id="SSF55729">
    <property type="entry name" value="Acyl-CoA N-acyltransferases (Nat)"/>
    <property type="match status" value="1"/>
</dbReference>
<dbReference type="Pfam" id="PF12568">
    <property type="entry name" value="PanZ"/>
    <property type="match status" value="1"/>
</dbReference>
<name>A0ABS8W8P7_9GAMM</name>
<reference evidence="2 3" key="1">
    <citation type="journal article" date="2022" name="Environ. Microbiol. Rep.">
        <title>Eco-phylogenetic analyses reveal divergent evolution of vitamin B12 metabolism in the marine bacterial family 'Psychromonadaceae'.</title>
        <authorList>
            <person name="Jin X."/>
            <person name="Yang Y."/>
            <person name="Cao H."/>
            <person name="Gao B."/>
            <person name="Zhao Z."/>
        </authorList>
    </citation>
    <scope>NUCLEOTIDE SEQUENCE [LARGE SCALE GENOMIC DNA]</scope>
    <source>
        <strain evidence="2 3">MKS20</strain>
    </source>
</reference>
<dbReference type="NCBIfam" id="NF033213">
    <property type="entry name" value="matur_PanM"/>
    <property type="match status" value="1"/>
</dbReference>
<protein>
    <submittedName>
        <fullName evidence="2">Aspartate 1-decarboxylase autocleavage activator PanM</fullName>
    </submittedName>
</protein>
<evidence type="ECO:0000313" key="2">
    <source>
        <dbReference type="EMBL" id="MCE2594737.1"/>
    </source>
</evidence>
<organism evidence="2 3">
    <name type="scientific">Motilimonas cestriensis</name>
    <dbReference type="NCBI Taxonomy" id="2742685"/>
    <lineage>
        <taxon>Bacteria</taxon>
        <taxon>Pseudomonadati</taxon>
        <taxon>Pseudomonadota</taxon>
        <taxon>Gammaproteobacteria</taxon>
        <taxon>Alteromonadales</taxon>
        <taxon>Alteromonadales genera incertae sedis</taxon>
        <taxon>Motilimonas</taxon>
    </lineage>
</organism>
<sequence>MRLSVFHPQQVEPQLLIDLKKIYASAWPELQLTDLALNSLIAQKSPSLYVAMFNERHIAAALLSIEGNTANLSQFTVRDLTRRRGVGKYLLTQLELIAKAQGATTIATTLNEQEQPFSGFLVAMGYQEQHGKWCKTL</sequence>
<dbReference type="InterPro" id="IPR000182">
    <property type="entry name" value="GNAT_dom"/>
</dbReference>
<dbReference type="RefSeq" id="WP_233052258.1">
    <property type="nucleotide sequence ID" value="NZ_JAIMJA010000006.1"/>
</dbReference>
<dbReference type="EMBL" id="JAIMJA010000006">
    <property type="protein sequence ID" value="MCE2594737.1"/>
    <property type="molecule type" value="Genomic_DNA"/>
</dbReference>
<dbReference type="InterPro" id="IPR032900">
    <property type="entry name" value="PanZ"/>
</dbReference>
<feature type="domain" description="N-acetyltransferase" evidence="1">
    <location>
        <begin position="6"/>
        <end position="137"/>
    </location>
</feature>
<evidence type="ECO:0000259" key="1">
    <source>
        <dbReference type="PROSITE" id="PS51186"/>
    </source>
</evidence>
<dbReference type="InterPro" id="IPR016181">
    <property type="entry name" value="Acyl_CoA_acyltransferase"/>
</dbReference>
<keyword evidence="3" id="KW-1185">Reference proteome</keyword>
<evidence type="ECO:0000313" key="3">
    <source>
        <dbReference type="Proteomes" id="UP001201273"/>
    </source>
</evidence>
<accession>A0ABS8W8P7</accession>
<dbReference type="PROSITE" id="PS51186">
    <property type="entry name" value="GNAT"/>
    <property type="match status" value="1"/>
</dbReference>
<gene>
    <name evidence="2" type="primary">panM</name>
    <name evidence="2" type="ORF">K6Y31_07900</name>
</gene>